<proteinExistence type="predicted"/>
<evidence type="ECO:0000313" key="2">
    <source>
        <dbReference type="EMBL" id="CAI2367942.1"/>
    </source>
</evidence>
<dbReference type="AlphaFoldDB" id="A0AAD1UJL3"/>
<organism evidence="2 3">
    <name type="scientific">Euplotes crassus</name>
    <dbReference type="NCBI Taxonomy" id="5936"/>
    <lineage>
        <taxon>Eukaryota</taxon>
        <taxon>Sar</taxon>
        <taxon>Alveolata</taxon>
        <taxon>Ciliophora</taxon>
        <taxon>Intramacronucleata</taxon>
        <taxon>Spirotrichea</taxon>
        <taxon>Hypotrichia</taxon>
        <taxon>Euplotida</taxon>
        <taxon>Euplotidae</taxon>
        <taxon>Moneuplotes</taxon>
    </lineage>
</organism>
<feature type="region of interest" description="Disordered" evidence="1">
    <location>
        <begin position="155"/>
        <end position="190"/>
    </location>
</feature>
<protein>
    <submittedName>
        <fullName evidence="2">Uncharacterized protein</fullName>
    </submittedName>
</protein>
<reference evidence="2" key="1">
    <citation type="submission" date="2023-07" db="EMBL/GenBank/DDBJ databases">
        <authorList>
            <consortium name="AG Swart"/>
            <person name="Singh M."/>
            <person name="Singh A."/>
            <person name="Seah K."/>
            <person name="Emmerich C."/>
        </authorList>
    </citation>
    <scope>NUCLEOTIDE SEQUENCE</scope>
    <source>
        <strain evidence="2">DP1</strain>
    </source>
</reference>
<feature type="compositionally biased region" description="Low complexity" evidence="1">
    <location>
        <begin position="172"/>
        <end position="186"/>
    </location>
</feature>
<dbReference type="EMBL" id="CAMPGE010009067">
    <property type="protein sequence ID" value="CAI2367942.1"/>
    <property type="molecule type" value="Genomic_DNA"/>
</dbReference>
<feature type="compositionally biased region" description="Polar residues" evidence="1">
    <location>
        <begin position="156"/>
        <end position="171"/>
    </location>
</feature>
<keyword evidence="3" id="KW-1185">Reference proteome</keyword>
<dbReference type="Proteomes" id="UP001295684">
    <property type="component" value="Unassembled WGS sequence"/>
</dbReference>
<accession>A0AAD1UJL3</accession>
<evidence type="ECO:0000256" key="1">
    <source>
        <dbReference type="SAM" id="MobiDB-lite"/>
    </source>
</evidence>
<sequence length="348" mass="39771">MEGFRNNKYRTDMIQLRPIIETKVINPQSRMPNIKPTKKESGLNEDLMAVKLTPVKKATRISKIILAVKSENKNDKTKPKENLGDLIRNSMNKNWVTPAKENREKTNKDDDELSNCLITPLIPKDNHLRGTFSPSIKMKPVHILTTNDLPHLYQDRGTSFKSNTQSKICQKSSEPPSKPSLSSPPSDHLTQKSKTELLKITGFQKFPCAASLKISQFENHNMSLRNTLKTFRNPNLPLGTPKEARQGKMDFNEQKKQKTMYKSRSLRAIQKVANTNPYFNPKTSYQSVKIKKFGNRPGPIFTKYPNKNLNLHGLKIPFIPNLHPSKTLPKFSQTSRPFLPKCTKQHSK</sequence>
<gene>
    <name evidence="2" type="ORF">ECRASSUSDP1_LOCUS9231</name>
</gene>
<comment type="caution">
    <text evidence="2">The sequence shown here is derived from an EMBL/GenBank/DDBJ whole genome shotgun (WGS) entry which is preliminary data.</text>
</comment>
<evidence type="ECO:0000313" key="3">
    <source>
        <dbReference type="Proteomes" id="UP001295684"/>
    </source>
</evidence>
<feature type="region of interest" description="Disordered" evidence="1">
    <location>
        <begin position="327"/>
        <end position="348"/>
    </location>
</feature>
<name>A0AAD1UJL3_EUPCR</name>